<dbReference type="AlphaFoldDB" id="A0A845M6I7"/>
<keyword evidence="1" id="KW-0812">Transmembrane</keyword>
<keyword evidence="3" id="KW-1185">Reference proteome</keyword>
<sequence>MNARTALRIGLVLWSAAFILSFVDFRLTEASGDGFLSGMNKLGKFAIWQGVAAVVAAGVWVIGLRFEKRTSQRGVSRIPGIIAIALVAAVGLFILSANLLGGRTVTSSPPEIPTKDQSQ</sequence>
<feature type="transmembrane region" description="Helical" evidence="1">
    <location>
        <begin position="46"/>
        <end position="66"/>
    </location>
</feature>
<protein>
    <submittedName>
        <fullName evidence="2">Uncharacterized protein</fullName>
    </submittedName>
</protein>
<dbReference type="Proteomes" id="UP000467322">
    <property type="component" value="Unassembled WGS sequence"/>
</dbReference>
<evidence type="ECO:0000313" key="2">
    <source>
        <dbReference type="EMBL" id="MZR14862.1"/>
    </source>
</evidence>
<keyword evidence="1" id="KW-1133">Transmembrane helix</keyword>
<feature type="transmembrane region" description="Helical" evidence="1">
    <location>
        <begin position="78"/>
        <end position="100"/>
    </location>
</feature>
<organism evidence="2 3">
    <name type="scientific">Maritimibacter harenae</name>
    <dbReference type="NCBI Taxonomy" id="2606218"/>
    <lineage>
        <taxon>Bacteria</taxon>
        <taxon>Pseudomonadati</taxon>
        <taxon>Pseudomonadota</taxon>
        <taxon>Alphaproteobacteria</taxon>
        <taxon>Rhodobacterales</taxon>
        <taxon>Roseobacteraceae</taxon>
        <taxon>Maritimibacter</taxon>
    </lineage>
</organism>
<dbReference type="EMBL" id="WTUX01000019">
    <property type="protein sequence ID" value="MZR14862.1"/>
    <property type="molecule type" value="Genomic_DNA"/>
</dbReference>
<keyword evidence="1" id="KW-0472">Membrane</keyword>
<dbReference type="RefSeq" id="WP_161353009.1">
    <property type="nucleotide sequence ID" value="NZ_WTUX01000019.1"/>
</dbReference>
<comment type="caution">
    <text evidence="2">The sequence shown here is derived from an EMBL/GenBank/DDBJ whole genome shotgun (WGS) entry which is preliminary data.</text>
</comment>
<name>A0A845M6I7_9RHOB</name>
<accession>A0A845M6I7</accession>
<gene>
    <name evidence="2" type="ORF">GQE99_17710</name>
</gene>
<reference evidence="2 3" key="1">
    <citation type="submission" date="2019-12" db="EMBL/GenBank/DDBJ databases">
        <title>Maritimibacter sp. nov. sp. isolated from sea sand.</title>
        <authorList>
            <person name="Kim J."/>
            <person name="Jeong S.E."/>
            <person name="Jung H.S."/>
            <person name="Jeon C.O."/>
        </authorList>
    </citation>
    <scope>NUCLEOTIDE SEQUENCE [LARGE SCALE GENOMIC DNA]</scope>
    <source>
        <strain evidence="2 3">DP07</strain>
    </source>
</reference>
<evidence type="ECO:0000313" key="3">
    <source>
        <dbReference type="Proteomes" id="UP000467322"/>
    </source>
</evidence>
<proteinExistence type="predicted"/>
<evidence type="ECO:0000256" key="1">
    <source>
        <dbReference type="SAM" id="Phobius"/>
    </source>
</evidence>